<dbReference type="SUPFAM" id="SSF48452">
    <property type="entry name" value="TPR-like"/>
    <property type="match status" value="1"/>
</dbReference>
<gene>
    <name evidence="3" type="ORF">KP509_07G078100</name>
</gene>
<feature type="repeat" description="PPR" evidence="2">
    <location>
        <begin position="128"/>
        <end position="162"/>
    </location>
</feature>
<dbReference type="Proteomes" id="UP000825935">
    <property type="component" value="Chromosome 7"/>
</dbReference>
<dbReference type="FunFam" id="1.25.40.10:FF:000381">
    <property type="entry name" value="Pentatricopeptide repeat-containing protein"/>
    <property type="match status" value="1"/>
</dbReference>
<evidence type="ECO:0000256" key="2">
    <source>
        <dbReference type="PROSITE-ProRule" id="PRU00708"/>
    </source>
</evidence>
<dbReference type="InterPro" id="IPR046960">
    <property type="entry name" value="PPR_At4g14850-like_plant"/>
</dbReference>
<reference evidence="3" key="1">
    <citation type="submission" date="2021-08" db="EMBL/GenBank/DDBJ databases">
        <title>WGS assembly of Ceratopteris richardii.</title>
        <authorList>
            <person name="Marchant D.B."/>
            <person name="Chen G."/>
            <person name="Jenkins J."/>
            <person name="Shu S."/>
            <person name="Leebens-Mack J."/>
            <person name="Grimwood J."/>
            <person name="Schmutz J."/>
            <person name="Soltis P."/>
            <person name="Soltis D."/>
            <person name="Chen Z.-H."/>
        </authorList>
    </citation>
    <scope>NUCLEOTIDE SEQUENCE</scope>
    <source>
        <strain evidence="3">Whitten #5841</strain>
        <tissue evidence="3">Leaf</tissue>
    </source>
</reference>
<dbReference type="FunFam" id="1.25.40.10:FF:000158">
    <property type="entry name" value="pentatricopeptide repeat-containing protein At2g33680"/>
    <property type="match status" value="1"/>
</dbReference>
<evidence type="ECO:0000313" key="4">
    <source>
        <dbReference type="Proteomes" id="UP000825935"/>
    </source>
</evidence>
<dbReference type="PROSITE" id="PS51375">
    <property type="entry name" value="PPR"/>
    <property type="match status" value="4"/>
</dbReference>
<feature type="repeat" description="PPR" evidence="2">
    <location>
        <begin position="403"/>
        <end position="437"/>
    </location>
</feature>
<dbReference type="Gene3D" id="1.25.40.10">
    <property type="entry name" value="Tetratricopeptide repeat domain"/>
    <property type="match status" value="3"/>
</dbReference>
<protein>
    <recommendedName>
        <fullName evidence="5">Pentatricopeptide repeat-containing protein</fullName>
    </recommendedName>
</protein>
<dbReference type="PANTHER" id="PTHR47926">
    <property type="entry name" value="PENTATRICOPEPTIDE REPEAT-CONTAINING PROTEIN"/>
    <property type="match status" value="1"/>
</dbReference>
<feature type="repeat" description="PPR" evidence="2">
    <location>
        <begin position="230"/>
        <end position="264"/>
    </location>
</feature>
<feature type="repeat" description="PPR" evidence="2">
    <location>
        <begin position="332"/>
        <end position="366"/>
    </location>
</feature>
<evidence type="ECO:0000256" key="1">
    <source>
        <dbReference type="ARBA" id="ARBA00022737"/>
    </source>
</evidence>
<dbReference type="Pfam" id="PF01535">
    <property type="entry name" value="PPR"/>
    <property type="match status" value="2"/>
</dbReference>
<dbReference type="InterPro" id="IPR011990">
    <property type="entry name" value="TPR-like_helical_dom_sf"/>
</dbReference>
<comment type="caution">
    <text evidence="3">The sequence shown here is derived from an EMBL/GenBank/DDBJ whole genome shotgun (WGS) entry which is preliminary data.</text>
</comment>
<dbReference type="EMBL" id="CM035412">
    <property type="protein sequence ID" value="KAH7433616.1"/>
    <property type="molecule type" value="Genomic_DNA"/>
</dbReference>
<keyword evidence="4" id="KW-1185">Reference proteome</keyword>
<accession>A0A8T2UID3</accession>
<dbReference type="FunFam" id="1.25.40.10:FF:000144">
    <property type="entry name" value="Pentatricopeptide repeat-containing protein, mitochondrial"/>
    <property type="match status" value="1"/>
</dbReference>
<keyword evidence="1" id="KW-0677">Repeat</keyword>
<dbReference type="InterPro" id="IPR002885">
    <property type="entry name" value="PPR_rpt"/>
</dbReference>
<dbReference type="AlphaFoldDB" id="A0A8T2UID3"/>
<evidence type="ECO:0000313" key="3">
    <source>
        <dbReference type="EMBL" id="KAH7433616.1"/>
    </source>
</evidence>
<dbReference type="Pfam" id="PF13041">
    <property type="entry name" value="PPR_2"/>
    <property type="match status" value="3"/>
</dbReference>
<dbReference type="OMA" id="GLEANCY"/>
<organism evidence="3 4">
    <name type="scientific">Ceratopteris richardii</name>
    <name type="common">Triangle waterfern</name>
    <dbReference type="NCBI Taxonomy" id="49495"/>
    <lineage>
        <taxon>Eukaryota</taxon>
        <taxon>Viridiplantae</taxon>
        <taxon>Streptophyta</taxon>
        <taxon>Embryophyta</taxon>
        <taxon>Tracheophyta</taxon>
        <taxon>Polypodiopsida</taxon>
        <taxon>Polypodiidae</taxon>
        <taxon>Polypodiales</taxon>
        <taxon>Pteridineae</taxon>
        <taxon>Pteridaceae</taxon>
        <taxon>Parkerioideae</taxon>
        <taxon>Ceratopteris</taxon>
    </lineage>
</organism>
<name>A0A8T2UID3_CERRI</name>
<proteinExistence type="predicted"/>
<dbReference type="GO" id="GO:0003723">
    <property type="term" value="F:RNA binding"/>
    <property type="evidence" value="ECO:0007669"/>
    <property type="project" value="InterPro"/>
</dbReference>
<dbReference type="NCBIfam" id="TIGR00756">
    <property type="entry name" value="PPR"/>
    <property type="match status" value="5"/>
</dbReference>
<dbReference type="GO" id="GO:0009451">
    <property type="term" value="P:RNA modification"/>
    <property type="evidence" value="ECO:0007669"/>
    <property type="project" value="InterPro"/>
</dbReference>
<dbReference type="OrthoDB" id="1882394at2759"/>
<dbReference type="GO" id="GO:0048731">
    <property type="term" value="P:system development"/>
    <property type="evidence" value="ECO:0007669"/>
    <property type="project" value="UniProtKB-ARBA"/>
</dbReference>
<evidence type="ECO:0008006" key="5">
    <source>
        <dbReference type="Google" id="ProtNLM"/>
    </source>
</evidence>
<sequence length="503" mass="55582">MNISNVKNTCRLGLEANCYYSLTGLKTNDFIENHCSSLHEGKQGLVRAAPATDSLLPKSEKDAALVVFLKDCARQKDLYRGSRLHAIVIRKGSLNLHHNLGSSLVNLYAKCGKLAAAQQVFEELVQRDVVAWTALITGYAQHGHGEKAFSCFYGMQSIGLVPNAVTFACILKACANMGSAERGIALHTEIMRKGLLGDDIVLGNALMDMYFKSGLPFKAKEVFDELPFHDVVSWNALISGYAQFECNEDALDCFEKMQQEGLSPDPVTLLSILPVCGSRGATEKGIRIHAKLIKEGLLEEDCAIGTALINMYAKCGVLTKAHCVFLSVPVQDVATWNAIIAGYADVGKHDFVFILFSEMIGEGIDPTVITFVSLLNVCSQLGLVDDGCAYFKSMHIRYGIIPTLEHYTCMVDLYGRAGCFERAMETIEEMPSLDYLPAWSALLGACRKWENVNIGMFAYQHAIQLDRKTAVVYTYMRDIFMAAGMDEHANKIETMRLANEAWW</sequence>